<evidence type="ECO:0000313" key="2">
    <source>
        <dbReference type="EMBL" id="QHS86433.1"/>
    </source>
</evidence>
<proteinExistence type="predicted"/>
<evidence type="ECO:0008006" key="3">
    <source>
        <dbReference type="Google" id="ProtNLM"/>
    </source>
</evidence>
<protein>
    <recommendedName>
        <fullName evidence="3">N-acetyltransferase domain-containing protein</fullName>
    </recommendedName>
</protein>
<dbReference type="EMBL" id="MN739055">
    <property type="protein sequence ID" value="QHS86433.1"/>
    <property type="molecule type" value="Genomic_DNA"/>
</dbReference>
<organism evidence="2">
    <name type="scientific">viral metagenome</name>
    <dbReference type="NCBI Taxonomy" id="1070528"/>
    <lineage>
        <taxon>unclassified sequences</taxon>
        <taxon>metagenomes</taxon>
        <taxon>organismal metagenomes</taxon>
    </lineage>
</organism>
<evidence type="ECO:0000256" key="1">
    <source>
        <dbReference type="SAM" id="MobiDB-lite"/>
    </source>
</evidence>
<feature type="region of interest" description="Disordered" evidence="1">
    <location>
        <begin position="196"/>
        <end position="225"/>
    </location>
</feature>
<dbReference type="AlphaFoldDB" id="A0A6C0B4M3"/>
<reference evidence="2" key="1">
    <citation type="journal article" date="2020" name="Nature">
        <title>Giant virus diversity and host interactions through global metagenomics.</title>
        <authorList>
            <person name="Schulz F."/>
            <person name="Roux S."/>
            <person name="Paez-Espino D."/>
            <person name="Jungbluth S."/>
            <person name="Walsh D.A."/>
            <person name="Denef V.J."/>
            <person name="McMahon K.D."/>
            <person name="Konstantinidis K.T."/>
            <person name="Eloe-Fadrosh E.A."/>
            <person name="Kyrpides N.C."/>
            <person name="Woyke T."/>
        </authorList>
    </citation>
    <scope>NUCLEOTIDE SEQUENCE</scope>
    <source>
        <strain evidence="2">GVMAG-M-3300009187-29</strain>
    </source>
</reference>
<sequence>MVAQSIYDAKTLDTTKPIHGTVEMDQHEFEYEVYLLPILGAEKTATEHDLVNRLGSRMQNGKHCLDIDEAVVSRNIENGEYTAIAFVKNKNHDDVASGTLQYYDWCDTGKPQMWINDLCRISNSKQSASPVKALLKVFEIVTKKNTKRLRYINLMVDNENPEQAQILINIYGKYGFEIIKKKDCAMDDPDSEYTLMRKRLDRTSPSKSRKSRTPKGGYRKTRINK</sequence>
<feature type="compositionally biased region" description="Basic residues" evidence="1">
    <location>
        <begin position="207"/>
        <end position="225"/>
    </location>
</feature>
<name>A0A6C0B4M3_9ZZZZ</name>
<accession>A0A6C0B4M3</accession>